<feature type="region of interest" description="Disordered" evidence="1">
    <location>
        <begin position="644"/>
        <end position="672"/>
    </location>
</feature>
<evidence type="ECO:0000313" key="5">
    <source>
        <dbReference type="Proteomes" id="UP000230069"/>
    </source>
</evidence>
<accession>A0A2G5EVL4</accession>
<sequence length="672" mass="75474">MGREGGVVARADSTGLHKLQIESFPFSAESSFREHDHVFLQTQTRIWLGEMLKTRLDEEISIADLLADGLLLFEVSKVIWKMLLTKFMKLRSSKAYFSKSASGKKGGRYMPYSNVDSFLKICQVLGLTSIDLFSPSDVVEKRDIRRVCMCIRSLSKKARSKDLNVPDFDVVTYTVAMPKDMVKGIRNSLEQSQCRLSEDSPVCSTYIGSRPKYGKKNWVADFARHYDSCSEESDTTDSNYQVVGFNSPASTTSCSCASLSYSDLESSPRGSYMAVEDFHLTHCMLQTDGRAEEIDWHTNGSYCSPLDVKGSLNAYHQLNDNHRFTDTMLDGRLSPSCDGPTELNSGINGNKEAVREALSTNEDDFSRNSKLTLELEACASLGGNSVNWYKPKQDVIQSGTSEINTYGTDIDELMVFSRLGKIVGIDSHKETDFYGSESIYKTAMRHHRKRSFEVADISLAAFSNLGKADATYCEDTFVGKEAYSNPNIQIPQKLQKSFENHIIPVDRPLDTDELQIHLKLKEVDSTKECELTTRSNENDLKVSGSSIINQQCLDEHDLKSAHQACTNHEDASHSTENLDKEIRCEQVGKNVGASDRKRNKKLLLKSFAGGMSLFGMLMLIFHLRRPNGGEKTNKTSVLPIHIRKTNNRETSEMNREQRNKTSGVYPAEKLRF</sequence>
<protein>
    <recommendedName>
        <fullName evidence="3">Calponin-homology (CH) domain-containing protein</fullName>
    </recommendedName>
</protein>
<evidence type="ECO:0000256" key="1">
    <source>
        <dbReference type="SAM" id="MobiDB-lite"/>
    </source>
</evidence>
<dbReference type="PANTHER" id="PTHR46756">
    <property type="entry name" value="TRANSGELIN"/>
    <property type="match status" value="1"/>
</dbReference>
<dbReference type="SUPFAM" id="SSF47576">
    <property type="entry name" value="Calponin-homology domain, CH-domain"/>
    <property type="match status" value="1"/>
</dbReference>
<proteinExistence type="predicted"/>
<dbReference type="Proteomes" id="UP000230069">
    <property type="component" value="Unassembled WGS sequence"/>
</dbReference>
<keyword evidence="2" id="KW-1133">Transmembrane helix</keyword>
<feature type="compositionally biased region" description="Basic and acidic residues" evidence="1">
    <location>
        <begin position="646"/>
        <end position="659"/>
    </location>
</feature>
<dbReference type="GO" id="GO:0005884">
    <property type="term" value="C:actin filament"/>
    <property type="evidence" value="ECO:0007669"/>
    <property type="project" value="TreeGrafter"/>
</dbReference>
<dbReference type="InterPro" id="IPR036872">
    <property type="entry name" value="CH_dom_sf"/>
</dbReference>
<dbReference type="CDD" id="cd00014">
    <property type="entry name" value="CH_SF"/>
    <property type="match status" value="1"/>
</dbReference>
<dbReference type="InterPro" id="IPR001715">
    <property type="entry name" value="CH_dom"/>
</dbReference>
<dbReference type="GO" id="GO:0051015">
    <property type="term" value="F:actin filament binding"/>
    <property type="evidence" value="ECO:0007669"/>
    <property type="project" value="TreeGrafter"/>
</dbReference>
<dbReference type="AlphaFoldDB" id="A0A2G5EVL4"/>
<dbReference type="PANTHER" id="PTHR46756:SF18">
    <property type="entry name" value="GAS2-LIKE PROTEIN PICKLED EGGS"/>
    <property type="match status" value="1"/>
</dbReference>
<organism evidence="4 5">
    <name type="scientific">Aquilegia coerulea</name>
    <name type="common">Rocky mountain columbine</name>
    <dbReference type="NCBI Taxonomy" id="218851"/>
    <lineage>
        <taxon>Eukaryota</taxon>
        <taxon>Viridiplantae</taxon>
        <taxon>Streptophyta</taxon>
        <taxon>Embryophyta</taxon>
        <taxon>Tracheophyta</taxon>
        <taxon>Spermatophyta</taxon>
        <taxon>Magnoliopsida</taxon>
        <taxon>Ranunculales</taxon>
        <taxon>Ranunculaceae</taxon>
        <taxon>Thalictroideae</taxon>
        <taxon>Aquilegia</taxon>
    </lineage>
</organism>
<gene>
    <name evidence="4" type="ORF">AQUCO_00400590v1</name>
</gene>
<dbReference type="GO" id="GO:0008093">
    <property type="term" value="F:cytoskeletal anchor activity"/>
    <property type="evidence" value="ECO:0007669"/>
    <property type="project" value="TreeGrafter"/>
</dbReference>
<evidence type="ECO:0000256" key="2">
    <source>
        <dbReference type="SAM" id="Phobius"/>
    </source>
</evidence>
<evidence type="ECO:0000313" key="4">
    <source>
        <dbReference type="EMBL" id="PIA59805.1"/>
    </source>
</evidence>
<dbReference type="PROSITE" id="PS50021">
    <property type="entry name" value="CH"/>
    <property type="match status" value="1"/>
</dbReference>
<dbReference type="GO" id="GO:0051764">
    <property type="term" value="P:actin crosslink formation"/>
    <property type="evidence" value="ECO:0007669"/>
    <property type="project" value="TreeGrafter"/>
</dbReference>
<feature type="transmembrane region" description="Helical" evidence="2">
    <location>
        <begin position="602"/>
        <end position="621"/>
    </location>
</feature>
<name>A0A2G5EVL4_AQUCA</name>
<dbReference type="OrthoDB" id="21595at2759"/>
<dbReference type="EMBL" id="KZ305021">
    <property type="protein sequence ID" value="PIA59805.1"/>
    <property type="molecule type" value="Genomic_DNA"/>
</dbReference>
<dbReference type="InParanoid" id="A0A2G5EVL4"/>
<dbReference type="STRING" id="218851.A0A2G5EVL4"/>
<keyword evidence="2" id="KW-0812">Transmembrane</keyword>
<evidence type="ECO:0000259" key="3">
    <source>
        <dbReference type="PROSITE" id="PS50021"/>
    </source>
</evidence>
<keyword evidence="5" id="KW-1185">Reference proteome</keyword>
<reference evidence="4 5" key="1">
    <citation type="submission" date="2017-09" db="EMBL/GenBank/DDBJ databases">
        <title>WGS assembly of Aquilegia coerulea Goldsmith.</title>
        <authorList>
            <person name="Hodges S."/>
            <person name="Kramer E."/>
            <person name="Nordborg M."/>
            <person name="Tomkins J."/>
            <person name="Borevitz J."/>
            <person name="Derieg N."/>
            <person name="Yan J."/>
            <person name="Mihaltcheva S."/>
            <person name="Hayes R.D."/>
            <person name="Rokhsar D."/>
        </authorList>
    </citation>
    <scope>NUCLEOTIDE SEQUENCE [LARGE SCALE GENOMIC DNA]</scope>
    <source>
        <strain evidence="5">cv. Goldsmith</strain>
    </source>
</reference>
<feature type="domain" description="Calponin-homology (CH)" evidence="3">
    <location>
        <begin position="38"/>
        <end position="159"/>
    </location>
</feature>
<dbReference type="Gene3D" id="1.10.418.10">
    <property type="entry name" value="Calponin-like domain"/>
    <property type="match status" value="1"/>
</dbReference>
<keyword evidence="2" id="KW-0472">Membrane</keyword>